<dbReference type="EMBL" id="OZ020111">
    <property type="protein sequence ID" value="CAK9263551.1"/>
    <property type="molecule type" value="Genomic_DNA"/>
</dbReference>
<sequence>MGPCMIALVQLSAQTGRCRKPCSGIVHHLSGPTSSGNLVIPFSSPDLAPPSRPHDSQLAPGLPTPTCPRGSRLSTHPRPSPVREGRRAPRELNPNLASNQEAPRRAVWESGVSRERASGSRGPGRVQRRGGAGVQGESGARAGVESAHGRVGRELRVRGKFGGVAGQELGVRGELGARVGVGSREPG</sequence>
<feature type="region of interest" description="Disordered" evidence="1">
    <location>
        <begin position="30"/>
        <end position="154"/>
    </location>
</feature>
<evidence type="ECO:0000256" key="1">
    <source>
        <dbReference type="SAM" id="MobiDB-lite"/>
    </source>
</evidence>
<feature type="compositionally biased region" description="Basic and acidic residues" evidence="1">
    <location>
        <begin position="81"/>
        <end position="90"/>
    </location>
</feature>
<organism evidence="2 3">
    <name type="scientific">Sphagnum jensenii</name>
    <dbReference type="NCBI Taxonomy" id="128206"/>
    <lineage>
        <taxon>Eukaryota</taxon>
        <taxon>Viridiplantae</taxon>
        <taxon>Streptophyta</taxon>
        <taxon>Embryophyta</taxon>
        <taxon>Bryophyta</taxon>
        <taxon>Sphagnophytina</taxon>
        <taxon>Sphagnopsida</taxon>
        <taxon>Sphagnales</taxon>
        <taxon>Sphagnaceae</taxon>
        <taxon>Sphagnum</taxon>
    </lineage>
</organism>
<evidence type="ECO:0000313" key="3">
    <source>
        <dbReference type="Proteomes" id="UP001497444"/>
    </source>
</evidence>
<reference evidence="2" key="1">
    <citation type="submission" date="2024-02" db="EMBL/GenBank/DDBJ databases">
        <authorList>
            <consortium name="ELIXIR-Norway"/>
            <consortium name="Elixir Norway"/>
        </authorList>
    </citation>
    <scope>NUCLEOTIDE SEQUENCE</scope>
</reference>
<feature type="compositionally biased region" description="Basic and acidic residues" evidence="1">
    <location>
        <begin position="102"/>
        <end position="118"/>
    </location>
</feature>
<dbReference type="Proteomes" id="UP001497444">
    <property type="component" value="Chromosome 16"/>
</dbReference>
<gene>
    <name evidence="2" type="ORF">CSSPJE1EN1_LOCUS9029</name>
</gene>
<proteinExistence type="predicted"/>
<protein>
    <submittedName>
        <fullName evidence="2">Uncharacterized protein</fullName>
    </submittedName>
</protein>
<name>A0ABP0WBL0_9BRYO</name>
<accession>A0ABP0WBL0</accession>
<evidence type="ECO:0000313" key="2">
    <source>
        <dbReference type="EMBL" id="CAK9263551.1"/>
    </source>
</evidence>
<keyword evidence="3" id="KW-1185">Reference proteome</keyword>